<name>A0A167XX12_9HYPO</name>
<keyword evidence="2" id="KW-1133">Transmembrane helix</keyword>
<feature type="region of interest" description="Disordered" evidence="1">
    <location>
        <begin position="512"/>
        <end position="609"/>
    </location>
</feature>
<feature type="compositionally biased region" description="Polar residues" evidence="1">
    <location>
        <begin position="205"/>
        <end position="220"/>
    </location>
</feature>
<gene>
    <name evidence="3" type="ORF">SPI_02304</name>
</gene>
<keyword evidence="2" id="KW-0812">Transmembrane</keyword>
<feature type="region of interest" description="Disordered" evidence="1">
    <location>
        <begin position="703"/>
        <end position="754"/>
    </location>
</feature>
<feature type="region of interest" description="Disordered" evidence="1">
    <location>
        <begin position="430"/>
        <end position="499"/>
    </location>
</feature>
<dbReference type="OrthoDB" id="4770059at2759"/>
<protein>
    <submittedName>
        <fullName evidence="3">Uncharacterized protein</fullName>
    </submittedName>
</protein>
<evidence type="ECO:0000256" key="1">
    <source>
        <dbReference type="SAM" id="MobiDB-lite"/>
    </source>
</evidence>
<dbReference type="STRING" id="1081102.A0A167XX12"/>
<keyword evidence="2" id="KW-0472">Membrane</keyword>
<evidence type="ECO:0000313" key="3">
    <source>
        <dbReference type="EMBL" id="OAA65517.1"/>
    </source>
</evidence>
<accession>A0A167XX12</accession>
<comment type="caution">
    <text evidence="3">The sequence shown here is derived from an EMBL/GenBank/DDBJ whole genome shotgun (WGS) entry which is preliminary data.</text>
</comment>
<feature type="compositionally biased region" description="Low complexity" evidence="1">
    <location>
        <begin position="169"/>
        <end position="181"/>
    </location>
</feature>
<feature type="compositionally biased region" description="Low complexity" evidence="1">
    <location>
        <begin position="566"/>
        <end position="578"/>
    </location>
</feature>
<proteinExistence type="predicted"/>
<sequence length="754" mass="79471">MTTLHGGTAPLAVLTTVFTPPCPTTWLVTTTKLPSQFPSFPAAGPVTCDPPAWASNLAGEGFQYYSPAICPDGFAVGPGCSIAATPRTAEGFPAVAADETVAWCVPSGQSCTSDTTDFRGGVWGVSRTATGAGAVVTVGPAMQIRWRDADLAILATHPLTPGLTLDGNPDAAPTPTQAAPSTAPPAPPPPPAAEAGTTTPPSPAKTLTTAASNTDAGNNGHTSPIGFLTLTAKTTLNGAPAGGTLTPASTIEVITKGTTLYSTIMAPATGSGGTGSANKPATVAGPGTRAFVATIVMGTMLSLATLGIAIFFFLSRRRQQRRRRQHRCQQAPQQQHHYRRYSIGDDLCTPVTDTQQHVLPRQGSPVIQYSAVGVGAWVRRKPKPARWQQGRWASWGSLFRLSKPPLLTGDGNMMRDHRRWRPRWPWYRHQQRGDEDQRARMTRSQSLSQSRSRTPLAELSAEDGGSSISRPALAAVAELEDSSVGTGPDHGDREDYYNDGASDVASLQKLKGRYSPSTFGGNDNNSSSSPRNSWMARLARFLRGGESRAQSRRTDRATPSDDDASFRGGSSGSSSQASTRWSHWSRWRDAPRTAASSAAGTYRDGDGTNTMSVVDEAQLEKGSWAAFARVHGGIRTLDLSASKGHTAREGGRHAATTAGGLTVPGISDSDSSGTASIPRLPSPAATVRSERSAGPFLAVLAANRQQQQQQQNHRFSRLSDGTFGRMDSFVSRADSSRTAGEAPGTLRSESGGEG</sequence>
<keyword evidence="4" id="KW-1185">Reference proteome</keyword>
<feature type="transmembrane region" description="Helical" evidence="2">
    <location>
        <begin position="290"/>
        <end position="314"/>
    </location>
</feature>
<reference evidence="3 4" key="1">
    <citation type="journal article" date="2016" name="Genome Biol. Evol.">
        <title>Divergent and convergent evolution of fungal pathogenicity.</title>
        <authorList>
            <person name="Shang Y."/>
            <person name="Xiao G."/>
            <person name="Zheng P."/>
            <person name="Cen K."/>
            <person name="Zhan S."/>
            <person name="Wang C."/>
        </authorList>
    </citation>
    <scope>NUCLEOTIDE SEQUENCE [LARGE SCALE GENOMIC DNA]</scope>
    <source>
        <strain evidence="3 4">RCEF 264</strain>
    </source>
</reference>
<organism evidence="3 4">
    <name type="scientific">Niveomyces insectorum RCEF 264</name>
    <dbReference type="NCBI Taxonomy" id="1081102"/>
    <lineage>
        <taxon>Eukaryota</taxon>
        <taxon>Fungi</taxon>
        <taxon>Dikarya</taxon>
        <taxon>Ascomycota</taxon>
        <taxon>Pezizomycotina</taxon>
        <taxon>Sordariomycetes</taxon>
        <taxon>Hypocreomycetidae</taxon>
        <taxon>Hypocreales</taxon>
        <taxon>Cordycipitaceae</taxon>
        <taxon>Niveomyces</taxon>
    </lineage>
</organism>
<evidence type="ECO:0000256" key="2">
    <source>
        <dbReference type="SAM" id="Phobius"/>
    </source>
</evidence>
<feature type="region of interest" description="Disordered" evidence="1">
    <location>
        <begin position="656"/>
        <end position="689"/>
    </location>
</feature>
<dbReference type="EMBL" id="AZHD01000003">
    <property type="protein sequence ID" value="OAA65517.1"/>
    <property type="molecule type" value="Genomic_DNA"/>
</dbReference>
<feature type="compositionally biased region" description="Low complexity" evidence="1">
    <location>
        <begin position="443"/>
        <end position="453"/>
    </location>
</feature>
<dbReference type="AlphaFoldDB" id="A0A167XX12"/>
<dbReference type="Proteomes" id="UP000076874">
    <property type="component" value="Unassembled WGS sequence"/>
</dbReference>
<evidence type="ECO:0000313" key="4">
    <source>
        <dbReference type="Proteomes" id="UP000076874"/>
    </source>
</evidence>
<feature type="compositionally biased region" description="Low complexity" evidence="1">
    <location>
        <begin position="522"/>
        <end position="533"/>
    </location>
</feature>
<feature type="region of interest" description="Disordered" evidence="1">
    <location>
        <begin position="163"/>
        <end position="220"/>
    </location>
</feature>
<feature type="compositionally biased region" description="Pro residues" evidence="1">
    <location>
        <begin position="182"/>
        <end position="192"/>
    </location>
</feature>